<dbReference type="Gene3D" id="2.30.30.40">
    <property type="entry name" value="SH3 Domains"/>
    <property type="match status" value="1"/>
</dbReference>
<dbReference type="OrthoDB" id="339054at2"/>
<sequence length="364" mass="41514">MQRIPKQSQFVFSKIALAALLLFLLNSLSAEEKLSPRYVLTSDGKLNVREKPKDGKILFQLDKGESVWIKEDSQFEEWQEIKTKTGAKGFAASEFLSKRKPEDLSDAKLFGSIKSGTEGSWFRSLAIRIKNQWFSASDYSAETYFLEKKKIQEKEKAIAYERTNVAGEFTPETKEITGCQEVRVLKGNFNAFRKIDTYHDSVFAIFGSKIGDQVRSDRYTPSEKISKILDASANSIFKKKHPKAAELKLLKRGDLYTIHSPGKDYIFIRYAIKTEYEEKSYYSAIYEFKDEDLGKKIFEKFDVLMNEQAVYGGQYHFIDALDLDGNGTPILILHHNGYDGYINEFAKITNGQLQTLFLSGGDAC</sequence>
<keyword evidence="2" id="KW-1185">Reference proteome</keyword>
<organism evidence="1 2">
    <name type="scientific">Leptospira tipperaryensis</name>
    <dbReference type="NCBI Taxonomy" id="2564040"/>
    <lineage>
        <taxon>Bacteria</taxon>
        <taxon>Pseudomonadati</taxon>
        <taxon>Spirochaetota</taxon>
        <taxon>Spirochaetia</taxon>
        <taxon>Leptospirales</taxon>
        <taxon>Leptospiraceae</taxon>
        <taxon>Leptospira</taxon>
    </lineage>
</organism>
<proteinExistence type="predicted"/>
<gene>
    <name evidence="1" type="ORF">A0128_02725</name>
</gene>
<dbReference type="EMBL" id="CP015217">
    <property type="protein sequence ID" value="AOP35859.1"/>
    <property type="molecule type" value="Genomic_DNA"/>
</dbReference>
<protein>
    <submittedName>
        <fullName evidence="1">Peptide-binding protein</fullName>
    </submittedName>
</protein>
<evidence type="ECO:0000313" key="2">
    <source>
        <dbReference type="Proteomes" id="UP000094197"/>
    </source>
</evidence>
<accession>A0A1D7V1Z0</accession>
<evidence type="ECO:0000313" key="1">
    <source>
        <dbReference type="EMBL" id="AOP35859.1"/>
    </source>
</evidence>
<dbReference type="Proteomes" id="UP000094197">
    <property type="component" value="Chromosome 1"/>
</dbReference>
<dbReference type="RefSeq" id="WP_069609061.1">
    <property type="nucleotide sequence ID" value="NZ_CP015217.1"/>
</dbReference>
<name>A0A1D7V1Z0_9LEPT</name>
<dbReference type="KEGG" id="laj:A0128_02725"/>
<reference evidence="1 2" key="1">
    <citation type="submission" date="2016-04" db="EMBL/GenBank/DDBJ databases">
        <title>Complete genome seqeunce of Leptospira alstonii serovar Room22.</title>
        <authorList>
            <person name="Nally J.E."/>
            <person name="Bayles D.O."/>
            <person name="Hurley D."/>
            <person name="Fanning S."/>
            <person name="McMahon B.J."/>
            <person name="Arent Z."/>
        </authorList>
    </citation>
    <scope>NUCLEOTIDE SEQUENCE [LARGE SCALE GENOMIC DNA]</scope>
    <source>
        <strain evidence="1 2">GWTS #1</strain>
    </source>
</reference>
<dbReference type="AlphaFoldDB" id="A0A1D7V1Z0"/>